<gene>
    <name evidence="3" type="ORF">Taro_046177</name>
</gene>
<dbReference type="Gene3D" id="3.10.20.90">
    <property type="entry name" value="Phosphatidylinositol 3-kinase Catalytic Subunit, Chain A, domain 1"/>
    <property type="match status" value="3"/>
</dbReference>
<dbReference type="GO" id="GO:0031593">
    <property type="term" value="F:polyubiquitin modification-dependent protein binding"/>
    <property type="evidence" value="ECO:0007669"/>
    <property type="project" value="TreeGrafter"/>
</dbReference>
<dbReference type="GO" id="GO:0005654">
    <property type="term" value="C:nucleoplasm"/>
    <property type="evidence" value="ECO:0007669"/>
    <property type="project" value="TreeGrafter"/>
</dbReference>
<keyword evidence="1" id="KW-0175">Coiled coil</keyword>
<sequence>MDVIFETLEGSAFSIEVWFFSTVLEMKEKIQKYHGFPVTRQRLVFDGRVMEDERDTEYYGVLHGSRIRLFLDSPTDPTASGASDRAAAVAVKAEQQAESKVRVQVRNLATRRQLTVELDAAVDTAAQLRERVQEAEGIPVGRFGLFLSGVELQDNRVLADYGVADLSEVTLAPRALPSSAAGASGPAPNKKMRVMVLPKSGTKKIPVEVNGGDNVSELRRELQRLQARLGFELPTEGYFFIYKQNVMDEDRSFRWHDVRPGDTIEIFNGSVTGGT</sequence>
<dbReference type="SMART" id="SM00213">
    <property type="entry name" value="UBQ"/>
    <property type="match status" value="2"/>
</dbReference>
<keyword evidence="4" id="KW-1185">Reference proteome</keyword>
<evidence type="ECO:0000313" key="3">
    <source>
        <dbReference type="EMBL" id="MQM13252.1"/>
    </source>
</evidence>
<dbReference type="PANTHER" id="PTHR10621:SF38">
    <property type="entry name" value="UBIQUITIN DOMAIN-CONTAINING PROTEIN 7SL RNA1-RELATED"/>
    <property type="match status" value="1"/>
</dbReference>
<dbReference type="GO" id="GO:0043130">
    <property type="term" value="F:ubiquitin binding"/>
    <property type="evidence" value="ECO:0007669"/>
    <property type="project" value="TreeGrafter"/>
</dbReference>
<dbReference type="InterPro" id="IPR000626">
    <property type="entry name" value="Ubiquitin-like_dom"/>
</dbReference>
<dbReference type="SUPFAM" id="SSF54236">
    <property type="entry name" value="Ubiquitin-like"/>
    <property type="match status" value="3"/>
</dbReference>
<dbReference type="EMBL" id="NMUH01005624">
    <property type="protein sequence ID" value="MQM13252.1"/>
    <property type="molecule type" value="Genomic_DNA"/>
</dbReference>
<dbReference type="CDD" id="cd17039">
    <property type="entry name" value="Ubl_ubiquitin_like"/>
    <property type="match status" value="2"/>
</dbReference>
<reference evidence="3" key="1">
    <citation type="submission" date="2017-07" db="EMBL/GenBank/DDBJ databases">
        <title>Taro Niue Genome Assembly and Annotation.</title>
        <authorList>
            <person name="Atibalentja N."/>
            <person name="Keating K."/>
            <person name="Fields C.J."/>
        </authorList>
    </citation>
    <scope>NUCLEOTIDE SEQUENCE</scope>
    <source>
        <strain evidence="3">Niue_2</strain>
        <tissue evidence="3">Leaf</tissue>
    </source>
</reference>
<organism evidence="3 4">
    <name type="scientific">Colocasia esculenta</name>
    <name type="common">Wild taro</name>
    <name type="synonym">Arum esculentum</name>
    <dbReference type="NCBI Taxonomy" id="4460"/>
    <lineage>
        <taxon>Eukaryota</taxon>
        <taxon>Viridiplantae</taxon>
        <taxon>Streptophyta</taxon>
        <taxon>Embryophyta</taxon>
        <taxon>Tracheophyta</taxon>
        <taxon>Spermatophyta</taxon>
        <taxon>Magnoliopsida</taxon>
        <taxon>Liliopsida</taxon>
        <taxon>Araceae</taxon>
        <taxon>Aroideae</taxon>
        <taxon>Colocasieae</taxon>
        <taxon>Colocasia</taxon>
    </lineage>
</organism>
<dbReference type="AlphaFoldDB" id="A0A843WRK0"/>
<dbReference type="Pfam" id="PF00240">
    <property type="entry name" value="ubiquitin"/>
    <property type="match status" value="2"/>
</dbReference>
<feature type="domain" description="Ubiquitin-like" evidence="2">
    <location>
        <begin position="192"/>
        <end position="273"/>
    </location>
</feature>
<dbReference type="GO" id="GO:0070628">
    <property type="term" value="F:proteasome binding"/>
    <property type="evidence" value="ECO:0007669"/>
    <property type="project" value="TreeGrafter"/>
</dbReference>
<name>A0A843WRK0_COLES</name>
<feature type="domain" description="Ubiquitin-like" evidence="2">
    <location>
        <begin position="1"/>
        <end position="76"/>
    </location>
</feature>
<evidence type="ECO:0000313" key="4">
    <source>
        <dbReference type="Proteomes" id="UP000652761"/>
    </source>
</evidence>
<accession>A0A843WRK0</accession>
<dbReference type="Proteomes" id="UP000652761">
    <property type="component" value="Unassembled WGS sequence"/>
</dbReference>
<comment type="caution">
    <text evidence="3">The sequence shown here is derived from an EMBL/GenBank/DDBJ whole genome shotgun (WGS) entry which is preliminary data.</text>
</comment>
<dbReference type="GO" id="GO:0043161">
    <property type="term" value="P:proteasome-mediated ubiquitin-dependent protein catabolic process"/>
    <property type="evidence" value="ECO:0007669"/>
    <property type="project" value="TreeGrafter"/>
</dbReference>
<dbReference type="PANTHER" id="PTHR10621">
    <property type="entry name" value="UV EXCISION REPAIR PROTEIN RAD23"/>
    <property type="match status" value="1"/>
</dbReference>
<dbReference type="PROSITE" id="PS50053">
    <property type="entry name" value="UBIQUITIN_2"/>
    <property type="match status" value="3"/>
</dbReference>
<evidence type="ECO:0000259" key="2">
    <source>
        <dbReference type="PROSITE" id="PS50053"/>
    </source>
</evidence>
<protein>
    <recommendedName>
        <fullName evidence="2">Ubiquitin-like domain-containing protein</fullName>
    </recommendedName>
</protein>
<proteinExistence type="predicted"/>
<dbReference type="InterPro" id="IPR029071">
    <property type="entry name" value="Ubiquitin-like_domsf"/>
</dbReference>
<feature type="coiled-coil region" evidence="1">
    <location>
        <begin position="111"/>
        <end position="138"/>
    </location>
</feature>
<dbReference type="GO" id="GO:0005829">
    <property type="term" value="C:cytosol"/>
    <property type="evidence" value="ECO:0007669"/>
    <property type="project" value="TreeGrafter"/>
</dbReference>
<evidence type="ECO:0000256" key="1">
    <source>
        <dbReference type="SAM" id="Coils"/>
    </source>
</evidence>
<dbReference type="OrthoDB" id="419317at2759"/>
<feature type="domain" description="Ubiquitin-like" evidence="2">
    <location>
        <begin position="101"/>
        <end position="171"/>
    </location>
</feature>